<protein>
    <recommendedName>
        <fullName evidence="4">Flagellar hook-basal body complex protein FliE</fullName>
    </recommendedName>
</protein>
<comment type="subcellular location">
    <subcellularLocation>
        <location evidence="1">Bacterial flagellum basal body</location>
    </subcellularLocation>
</comment>
<keyword evidence="2" id="KW-0975">Bacterial flagellum</keyword>
<dbReference type="EMBL" id="UINC01054440">
    <property type="protein sequence ID" value="SVB72155.1"/>
    <property type="molecule type" value="Genomic_DNA"/>
</dbReference>
<evidence type="ECO:0000256" key="1">
    <source>
        <dbReference type="ARBA" id="ARBA00004117"/>
    </source>
</evidence>
<gene>
    <name evidence="3" type="ORF">METZ01_LOCUS225009</name>
</gene>
<dbReference type="PRINTS" id="PR01006">
    <property type="entry name" value="FLGHOOKFLIE"/>
</dbReference>
<accession>A0A382GBF5</accession>
<dbReference type="GO" id="GO:0009425">
    <property type="term" value="C:bacterial-type flagellum basal body"/>
    <property type="evidence" value="ECO:0007669"/>
    <property type="project" value="UniProtKB-SubCell"/>
</dbReference>
<evidence type="ECO:0000313" key="3">
    <source>
        <dbReference type="EMBL" id="SVB72155.1"/>
    </source>
</evidence>
<dbReference type="HAMAP" id="MF_00724">
    <property type="entry name" value="FliE"/>
    <property type="match status" value="1"/>
</dbReference>
<evidence type="ECO:0008006" key="4">
    <source>
        <dbReference type="Google" id="ProtNLM"/>
    </source>
</evidence>
<dbReference type="PANTHER" id="PTHR34653:SF1">
    <property type="entry name" value="FLAGELLAR HOOK-BASAL BODY COMPLEX PROTEIN FLIE"/>
    <property type="match status" value="1"/>
</dbReference>
<dbReference type="Pfam" id="PF02049">
    <property type="entry name" value="FliE"/>
    <property type="match status" value="1"/>
</dbReference>
<reference evidence="3" key="1">
    <citation type="submission" date="2018-05" db="EMBL/GenBank/DDBJ databases">
        <authorList>
            <person name="Lanie J.A."/>
            <person name="Ng W.-L."/>
            <person name="Kazmierczak K.M."/>
            <person name="Andrzejewski T.M."/>
            <person name="Davidsen T.M."/>
            <person name="Wayne K.J."/>
            <person name="Tettelin H."/>
            <person name="Glass J.I."/>
            <person name="Rusch D."/>
            <person name="Podicherti R."/>
            <person name="Tsui H.-C.T."/>
            <person name="Winkler M.E."/>
        </authorList>
    </citation>
    <scope>NUCLEOTIDE SEQUENCE</scope>
</reference>
<dbReference type="AlphaFoldDB" id="A0A382GBF5"/>
<dbReference type="InterPro" id="IPR001624">
    <property type="entry name" value="FliE"/>
</dbReference>
<sequence>MIPVQMNPMASQGLAEMYRQQRAIMQQSQQVSEAARTGNVDTLQGAQAAQATQAVQGVAFGDVLNQFVSEVNDKQIASGQAVNDLLSGKDIPLHQAMIAMQEAGVAFQLMVEVRNKLLEGYQELMRMQV</sequence>
<proteinExistence type="inferred from homology"/>
<evidence type="ECO:0000256" key="2">
    <source>
        <dbReference type="ARBA" id="ARBA00023143"/>
    </source>
</evidence>
<name>A0A382GBF5_9ZZZZ</name>
<dbReference type="PANTHER" id="PTHR34653">
    <property type="match status" value="1"/>
</dbReference>
<organism evidence="3">
    <name type="scientific">marine metagenome</name>
    <dbReference type="NCBI Taxonomy" id="408172"/>
    <lineage>
        <taxon>unclassified sequences</taxon>
        <taxon>metagenomes</taxon>
        <taxon>ecological metagenomes</taxon>
    </lineage>
</organism>
<dbReference type="GO" id="GO:0003774">
    <property type="term" value="F:cytoskeletal motor activity"/>
    <property type="evidence" value="ECO:0007669"/>
    <property type="project" value="InterPro"/>
</dbReference>
<dbReference type="GO" id="GO:0005198">
    <property type="term" value="F:structural molecule activity"/>
    <property type="evidence" value="ECO:0007669"/>
    <property type="project" value="InterPro"/>
</dbReference>
<dbReference type="NCBIfam" id="TIGR00205">
    <property type="entry name" value="fliE"/>
    <property type="match status" value="1"/>
</dbReference>
<dbReference type="GO" id="GO:0071973">
    <property type="term" value="P:bacterial-type flagellum-dependent cell motility"/>
    <property type="evidence" value="ECO:0007669"/>
    <property type="project" value="InterPro"/>
</dbReference>